<name>A0A9W6W2X9_9ACTN</name>
<dbReference type="RefSeq" id="WP_285662613.1">
    <property type="nucleotide sequence ID" value="NZ_BSTX01000001.1"/>
</dbReference>
<protein>
    <submittedName>
        <fullName evidence="2">Uncharacterized protein</fullName>
    </submittedName>
</protein>
<feature type="transmembrane region" description="Helical" evidence="1">
    <location>
        <begin position="97"/>
        <end position="123"/>
    </location>
</feature>
<evidence type="ECO:0000256" key="1">
    <source>
        <dbReference type="SAM" id="Phobius"/>
    </source>
</evidence>
<feature type="transmembrane region" description="Helical" evidence="1">
    <location>
        <begin position="65"/>
        <end position="85"/>
    </location>
</feature>
<dbReference type="Pfam" id="PF20064">
    <property type="entry name" value="DUF6463"/>
    <property type="match status" value="1"/>
</dbReference>
<dbReference type="AlphaFoldDB" id="A0A9W6W2X9"/>
<evidence type="ECO:0000313" key="3">
    <source>
        <dbReference type="Proteomes" id="UP001165079"/>
    </source>
</evidence>
<gene>
    <name evidence="2" type="ORF">Afil01_23190</name>
</gene>
<sequence>MPTPANDTTPKPARRTLWAGWALIAIGAGHSVIGFAISAHVWPGWFTGDLHGTLFHSALSESELAFWSGPGGFPVPLILLGCLTIGRARKGEAMPRYVGWTLAAWAVFCSYIGFPGGFLLFAIPVPLLLLDARRARRAS</sequence>
<reference evidence="2" key="1">
    <citation type="submission" date="2023-03" db="EMBL/GenBank/DDBJ databases">
        <title>Actinorhabdospora filicis NBRC 111898.</title>
        <authorList>
            <person name="Ichikawa N."/>
            <person name="Sato H."/>
            <person name="Tonouchi N."/>
        </authorList>
    </citation>
    <scope>NUCLEOTIDE SEQUENCE</scope>
    <source>
        <strain evidence="2">NBRC 111898</strain>
    </source>
</reference>
<accession>A0A9W6W2X9</accession>
<keyword evidence="1" id="KW-0812">Transmembrane</keyword>
<keyword evidence="3" id="KW-1185">Reference proteome</keyword>
<feature type="transmembrane region" description="Helical" evidence="1">
    <location>
        <begin position="21"/>
        <end position="45"/>
    </location>
</feature>
<keyword evidence="1" id="KW-0472">Membrane</keyword>
<evidence type="ECO:0000313" key="2">
    <source>
        <dbReference type="EMBL" id="GLZ77512.1"/>
    </source>
</evidence>
<dbReference type="EMBL" id="BSTX01000001">
    <property type="protein sequence ID" value="GLZ77512.1"/>
    <property type="molecule type" value="Genomic_DNA"/>
</dbReference>
<dbReference type="InterPro" id="IPR045590">
    <property type="entry name" value="DUF6463"/>
</dbReference>
<organism evidence="2 3">
    <name type="scientific">Actinorhabdospora filicis</name>
    <dbReference type="NCBI Taxonomy" id="1785913"/>
    <lineage>
        <taxon>Bacteria</taxon>
        <taxon>Bacillati</taxon>
        <taxon>Actinomycetota</taxon>
        <taxon>Actinomycetes</taxon>
        <taxon>Micromonosporales</taxon>
        <taxon>Micromonosporaceae</taxon>
        <taxon>Actinorhabdospora</taxon>
    </lineage>
</organism>
<keyword evidence="1" id="KW-1133">Transmembrane helix</keyword>
<proteinExistence type="predicted"/>
<comment type="caution">
    <text evidence="2">The sequence shown here is derived from an EMBL/GenBank/DDBJ whole genome shotgun (WGS) entry which is preliminary data.</text>
</comment>
<dbReference type="Proteomes" id="UP001165079">
    <property type="component" value="Unassembled WGS sequence"/>
</dbReference>